<evidence type="ECO:0000313" key="1">
    <source>
        <dbReference type="EMBL" id="EHJ53182.1"/>
    </source>
</evidence>
<dbReference type="Gene3D" id="3.30.2310.20">
    <property type="entry name" value="RelE-like"/>
    <property type="match status" value="1"/>
</dbReference>
<dbReference type="AlphaFoldDB" id="G5JUP3"/>
<dbReference type="Proteomes" id="UP000003573">
    <property type="component" value="Unassembled WGS sequence"/>
</dbReference>
<dbReference type="EMBL" id="AEUW02000001">
    <property type="protein sequence ID" value="EHJ53182.1"/>
    <property type="molecule type" value="Genomic_DNA"/>
</dbReference>
<organism evidence="1 2">
    <name type="scientific">Streptococcus macacae NCTC 11558</name>
    <dbReference type="NCBI Taxonomy" id="764298"/>
    <lineage>
        <taxon>Bacteria</taxon>
        <taxon>Bacillati</taxon>
        <taxon>Bacillota</taxon>
        <taxon>Bacilli</taxon>
        <taxon>Lactobacillales</taxon>
        <taxon>Streptococcaceae</taxon>
        <taxon>Streptococcus</taxon>
    </lineage>
</organism>
<evidence type="ECO:0000313" key="2">
    <source>
        <dbReference type="Proteomes" id="UP000003573"/>
    </source>
</evidence>
<dbReference type="InterPro" id="IPR035093">
    <property type="entry name" value="RelE/ParE_toxin_dom_sf"/>
</dbReference>
<keyword evidence="2" id="KW-1185">Reference proteome</keyword>
<reference evidence="1 2" key="1">
    <citation type="journal article" date="2014" name="Int. J. Syst. Evol. Microbiol.">
        <title>Phylogenomics and the dynamic genome evolution of the genus Streptococcus.</title>
        <authorList>
            <consortium name="The Broad Institute Genome Sequencing Platform"/>
            <person name="Richards V.P."/>
            <person name="Palmer S.R."/>
            <person name="Pavinski Bitar P.D."/>
            <person name="Qin X."/>
            <person name="Weinstock G.M."/>
            <person name="Highlander S.K."/>
            <person name="Town C.D."/>
            <person name="Burne R.A."/>
            <person name="Stanhope M.J."/>
        </authorList>
    </citation>
    <scope>NUCLEOTIDE SEQUENCE [LARGE SCALE GENOMIC DNA]</scope>
    <source>
        <strain evidence="1 2">NCTC 11558</strain>
    </source>
</reference>
<evidence type="ECO:0008006" key="3">
    <source>
        <dbReference type="Google" id="ProtNLM"/>
    </source>
</evidence>
<accession>G5JUP3</accession>
<dbReference type="eggNOG" id="COG3668">
    <property type="taxonomic scope" value="Bacteria"/>
</dbReference>
<sequence>MPTSYRVIDEEPWGSQGVRKIRVKNYYIYYWVDEPNLEVFILSIIYAKRNQRQELIKYL</sequence>
<gene>
    <name evidence="1" type="ORF">STRMA_1033</name>
</gene>
<protein>
    <recommendedName>
        <fullName evidence="3">Toxin-antitoxin system, toxin component, RelE family</fullName>
    </recommendedName>
</protein>
<comment type="caution">
    <text evidence="1">The sequence shown here is derived from an EMBL/GenBank/DDBJ whole genome shotgun (WGS) entry which is preliminary data.</text>
</comment>
<dbReference type="STRING" id="764298.STRMA_1033"/>
<proteinExistence type="predicted"/>
<name>G5JUP3_9STRE</name>